<feature type="domain" description="UTP25 C-terminal" evidence="9">
    <location>
        <begin position="524"/>
        <end position="726"/>
    </location>
</feature>
<dbReference type="PANTHER" id="PTHR12933:SF0">
    <property type="entry name" value="U3 SMALL NUCLEOLAR RNA-ASSOCIATED PROTEIN 25 HOMOLOG"/>
    <property type="match status" value="1"/>
</dbReference>
<dbReference type="GO" id="GO:0032040">
    <property type="term" value="C:small-subunit processome"/>
    <property type="evidence" value="ECO:0007669"/>
    <property type="project" value="TreeGrafter"/>
</dbReference>
<dbReference type="InterPro" id="IPR053939">
    <property type="entry name" value="UTP25_C"/>
</dbReference>
<comment type="similarity">
    <text evidence="3 7">Belongs to the UTP25 family.</text>
</comment>
<comment type="subcellular location">
    <subcellularLocation>
        <location evidence="2 7">Nucleus</location>
        <location evidence="2 7">Nucleolus</location>
    </subcellularLocation>
</comment>
<name>A0AA38LXJ2_9TREE</name>
<evidence type="ECO:0000256" key="4">
    <source>
        <dbReference type="ARBA" id="ARBA00015422"/>
    </source>
</evidence>
<comment type="subunit">
    <text evidence="7">Component of the ribosomal small subunit (SSU) processome composed of at least 40 protein subunits and snoRNA U3.</text>
</comment>
<evidence type="ECO:0000256" key="8">
    <source>
        <dbReference type="SAM" id="MobiDB-lite"/>
    </source>
</evidence>
<dbReference type="InterPro" id="IPR053940">
    <property type="entry name" value="UTP25_NTPase-like"/>
</dbReference>
<feature type="domain" description="UTP25 NTP hydrolase-like" evidence="10">
    <location>
        <begin position="248"/>
        <end position="513"/>
    </location>
</feature>
<evidence type="ECO:0000259" key="9">
    <source>
        <dbReference type="Pfam" id="PF06862"/>
    </source>
</evidence>
<evidence type="ECO:0000256" key="1">
    <source>
        <dbReference type="ARBA" id="ARBA00002883"/>
    </source>
</evidence>
<dbReference type="RefSeq" id="XP_052947233.1">
    <property type="nucleotide sequence ID" value="XM_053086769.1"/>
</dbReference>
<feature type="compositionally biased region" description="Low complexity" evidence="8">
    <location>
        <begin position="183"/>
        <end position="196"/>
    </location>
</feature>
<accession>A0AA38LXJ2</accession>
<keyword evidence="5 7" id="KW-0539">Nucleus</keyword>
<dbReference type="EMBL" id="JAKWFO010000004">
    <property type="protein sequence ID" value="KAI9637456.1"/>
    <property type="molecule type" value="Genomic_DNA"/>
</dbReference>
<dbReference type="Pfam" id="PF06862">
    <property type="entry name" value="Utp25_C"/>
    <property type="match status" value="1"/>
</dbReference>
<evidence type="ECO:0000259" key="10">
    <source>
        <dbReference type="Pfam" id="PF22916"/>
    </source>
</evidence>
<keyword evidence="7" id="KW-0698">rRNA processing</keyword>
<reference evidence="11" key="1">
    <citation type="journal article" date="2022" name="G3 (Bethesda)">
        <title>High quality genome of the basidiomycete yeast Dioszegia hungarica PDD-24b-2 isolated from cloud water.</title>
        <authorList>
            <person name="Jarrige D."/>
            <person name="Haridas S."/>
            <person name="Bleykasten-Grosshans C."/>
            <person name="Joly M."/>
            <person name="Nadalig T."/>
            <person name="Sancelme M."/>
            <person name="Vuilleumier S."/>
            <person name="Grigoriev I.V."/>
            <person name="Amato P."/>
            <person name="Bringel F."/>
        </authorList>
    </citation>
    <scope>NUCLEOTIDE SEQUENCE</scope>
    <source>
        <strain evidence="11">PDD-24b-2</strain>
    </source>
</reference>
<dbReference type="AlphaFoldDB" id="A0AA38LXJ2"/>
<evidence type="ECO:0000256" key="6">
    <source>
        <dbReference type="ARBA" id="ARBA00023274"/>
    </source>
</evidence>
<dbReference type="GO" id="GO:0019843">
    <property type="term" value="F:rRNA binding"/>
    <property type="evidence" value="ECO:0007669"/>
    <property type="project" value="TreeGrafter"/>
</dbReference>
<keyword evidence="12" id="KW-1185">Reference proteome</keyword>
<keyword evidence="7" id="KW-0690">Ribosome biogenesis</keyword>
<gene>
    <name evidence="11" type="ORF">MKK02DRAFT_23689</name>
</gene>
<feature type="region of interest" description="Disordered" evidence="8">
    <location>
        <begin position="672"/>
        <end position="691"/>
    </location>
</feature>
<feature type="region of interest" description="Disordered" evidence="8">
    <location>
        <begin position="23"/>
        <end position="108"/>
    </location>
</feature>
<keyword evidence="6 7" id="KW-0687">Ribonucleoprotein</keyword>
<protein>
    <recommendedName>
        <fullName evidence="4 7">U3 small nucleolar RNA-associated protein 25</fullName>
        <shortName evidence="7">U3 snoRNA-associated protein 25</shortName>
    </recommendedName>
</protein>
<dbReference type="PANTHER" id="PTHR12933">
    <property type="entry name" value="ORF PROTEIN-RELATED"/>
    <property type="match status" value="1"/>
</dbReference>
<evidence type="ECO:0000256" key="3">
    <source>
        <dbReference type="ARBA" id="ARBA00009223"/>
    </source>
</evidence>
<dbReference type="GO" id="GO:0000462">
    <property type="term" value="P:maturation of SSU-rRNA from tricistronic rRNA transcript (SSU-rRNA, 5.8S rRNA, LSU-rRNA)"/>
    <property type="evidence" value="ECO:0007669"/>
    <property type="project" value="TreeGrafter"/>
</dbReference>
<proteinExistence type="inferred from homology"/>
<sequence length="732" mass="80698">MVSLTEVKLLTLLNVTAIKKPFEMDVPGGHRGSPALGGRSASASTSKAGANGEKTKRRKSVVFGGEVGPSGSTFAGKRKRAGGDMGVEVEDGPSKKNTAQANGNGHAEVRAKAAGLEVEEEMSEDEGKGRAVKHDTFSTHFAEAPPQLTDEAIAQADEGNWSVDRKLLSGFGRVAELQPGRQTEGSTASSSSSLTTKITPSLMSQIGESATDDPLFSTALSQLGTYKDIYLHSLDGEAEGTEKKLFGEQKEAMRKAAVVHALNHVLKTRRKIIRNNEKLAHAAAAGPNAAIPDSPRDQSFTRPKVLLLLPLRSIALHYLTAHLLPLAPPGTQIENQRPFINSFSIPSDSTDPLASTSAVSQFPIDHLVNFRGNSDDNFRFGIKITRKAWRIVMMPANEAKLMDCDILIGSPLGFKMMAEKEGSTDLLGSLEIVVADSLDVMMMQNWDHVQQYLFQHMSLVPESPHGCDFSRVKPWYLDKQAKYIRQTILLSRYDSPEARALFSHQCHNLAGKVRTEKADYEGVMTRVREGVKQTFERVDMDLKGGEGAVEEVEKRLAFFTKKTIPALLRSAVSRQNTLIIIPSYFDFVRITHFLRKNQLISFAAISEYSSNSEISRARTLFFKGKKPFLLMTERFHFYRRYRIRGAKTIVWYQPPEHAQFYSETLETPFLPSQGGGAAASGASEDGEAEVDEGEVSARVLWSKFDKLRLERIVGGANWRRMIGSGEGKAEFL</sequence>
<evidence type="ECO:0000256" key="2">
    <source>
        <dbReference type="ARBA" id="ARBA00004604"/>
    </source>
</evidence>
<dbReference type="Pfam" id="PF22916">
    <property type="entry name" value="UTP25_NTPase-like"/>
    <property type="match status" value="1"/>
</dbReference>
<comment type="caution">
    <text evidence="11">The sequence shown here is derived from an EMBL/GenBank/DDBJ whole genome shotgun (WGS) entry which is preliminary data.</text>
</comment>
<dbReference type="Proteomes" id="UP001164286">
    <property type="component" value="Unassembled WGS sequence"/>
</dbReference>
<dbReference type="GeneID" id="77725970"/>
<feature type="region of interest" description="Disordered" evidence="8">
    <location>
        <begin position="176"/>
        <end position="196"/>
    </location>
</feature>
<organism evidence="11 12">
    <name type="scientific">Dioszegia hungarica</name>
    <dbReference type="NCBI Taxonomy" id="4972"/>
    <lineage>
        <taxon>Eukaryota</taxon>
        <taxon>Fungi</taxon>
        <taxon>Dikarya</taxon>
        <taxon>Basidiomycota</taxon>
        <taxon>Agaricomycotina</taxon>
        <taxon>Tremellomycetes</taxon>
        <taxon>Tremellales</taxon>
        <taxon>Bulleribasidiaceae</taxon>
        <taxon>Dioszegia</taxon>
    </lineage>
</organism>
<dbReference type="GO" id="GO:0034511">
    <property type="term" value="F:U3 snoRNA binding"/>
    <property type="evidence" value="ECO:0007669"/>
    <property type="project" value="InterPro"/>
</dbReference>
<evidence type="ECO:0000256" key="5">
    <source>
        <dbReference type="ARBA" id="ARBA00023242"/>
    </source>
</evidence>
<evidence type="ECO:0000313" key="12">
    <source>
        <dbReference type="Proteomes" id="UP001164286"/>
    </source>
</evidence>
<dbReference type="InterPro" id="IPR010678">
    <property type="entry name" value="UTP25"/>
</dbReference>
<evidence type="ECO:0000256" key="7">
    <source>
        <dbReference type="RuleBase" id="RU365070"/>
    </source>
</evidence>
<comment type="function">
    <text evidence="1 7">DEAD-box RNA helicase-like protein required for pre-18S rRNA processing, specifically at sites A0, A1, and A2.</text>
</comment>
<evidence type="ECO:0000313" key="11">
    <source>
        <dbReference type="EMBL" id="KAI9637456.1"/>
    </source>
</evidence>